<organism evidence="2 3">
    <name type="scientific">Gimesia alba</name>
    <dbReference type="NCBI Taxonomy" id="2527973"/>
    <lineage>
        <taxon>Bacteria</taxon>
        <taxon>Pseudomonadati</taxon>
        <taxon>Planctomycetota</taxon>
        <taxon>Planctomycetia</taxon>
        <taxon>Planctomycetales</taxon>
        <taxon>Planctomycetaceae</taxon>
        <taxon>Gimesia</taxon>
    </lineage>
</organism>
<dbReference type="EMBL" id="CP036269">
    <property type="protein sequence ID" value="QDT41078.1"/>
    <property type="molecule type" value="Genomic_DNA"/>
</dbReference>
<sequence length="199" mass="21718">MKTHLDTALIDRRRELVSRYKSRGMTVREITDQLASVKHIDPVTGEEEPFWNPETGEPWTRGTVQNDINYIRQQWRERASENADEIFGEQLADLNEAIRAAWEQGDIGLVMRGLKDRRELLGLGSKTLKLEHSIDGEDLPPLLSMEALNIDQLATIVEAYRIAGPAADSSGVAGAPSSEQPTGDIIEVSGGSGAGAGPA</sequence>
<feature type="compositionally biased region" description="Gly residues" evidence="1">
    <location>
        <begin position="190"/>
        <end position="199"/>
    </location>
</feature>
<dbReference type="KEGG" id="gaz:Pan241w_11370"/>
<dbReference type="OrthoDB" id="9976552at2"/>
<dbReference type="Proteomes" id="UP000317171">
    <property type="component" value="Chromosome"/>
</dbReference>
<evidence type="ECO:0000256" key="1">
    <source>
        <dbReference type="SAM" id="MobiDB-lite"/>
    </source>
</evidence>
<evidence type="ECO:0000313" key="3">
    <source>
        <dbReference type="Proteomes" id="UP000317171"/>
    </source>
</evidence>
<dbReference type="RefSeq" id="WP_145212089.1">
    <property type="nucleotide sequence ID" value="NZ_CP036269.1"/>
</dbReference>
<dbReference type="AlphaFoldDB" id="A0A517RB29"/>
<evidence type="ECO:0000313" key="2">
    <source>
        <dbReference type="EMBL" id="QDT41078.1"/>
    </source>
</evidence>
<accession>A0A517RB29</accession>
<reference evidence="2 3" key="1">
    <citation type="submission" date="2019-02" db="EMBL/GenBank/DDBJ databases">
        <title>Deep-cultivation of Planctomycetes and their phenomic and genomic characterization uncovers novel biology.</title>
        <authorList>
            <person name="Wiegand S."/>
            <person name="Jogler M."/>
            <person name="Boedeker C."/>
            <person name="Pinto D."/>
            <person name="Vollmers J."/>
            <person name="Rivas-Marin E."/>
            <person name="Kohn T."/>
            <person name="Peeters S.H."/>
            <person name="Heuer A."/>
            <person name="Rast P."/>
            <person name="Oberbeckmann S."/>
            <person name="Bunk B."/>
            <person name="Jeske O."/>
            <person name="Meyerdierks A."/>
            <person name="Storesund J.E."/>
            <person name="Kallscheuer N."/>
            <person name="Luecker S."/>
            <person name="Lage O.M."/>
            <person name="Pohl T."/>
            <person name="Merkel B.J."/>
            <person name="Hornburger P."/>
            <person name="Mueller R.-W."/>
            <person name="Bruemmer F."/>
            <person name="Labrenz M."/>
            <person name="Spormann A.M."/>
            <person name="Op den Camp H."/>
            <person name="Overmann J."/>
            <person name="Amann R."/>
            <person name="Jetten M.S.M."/>
            <person name="Mascher T."/>
            <person name="Medema M.H."/>
            <person name="Devos D.P."/>
            <person name="Kaster A.-K."/>
            <person name="Ovreas L."/>
            <person name="Rohde M."/>
            <person name="Galperin M.Y."/>
            <person name="Jogler C."/>
        </authorList>
    </citation>
    <scope>NUCLEOTIDE SEQUENCE [LARGE SCALE GENOMIC DNA]</scope>
    <source>
        <strain evidence="2 3">Pan241w</strain>
    </source>
</reference>
<keyword evidence="3" id="KW-1185">Reference proteome</keyword>
<protein>
    <submittedName>
        <fullName evidence="2">Uncharacterized protein</fullName>
    </submittedName>
</protein>
<feature type="region of interest" description="Disordered" evidence="1">
    <location>
        <begin position="168"/>
        <end position="199"/>
    </location>
</feature>
<proteinExistence type="predicted"/>
<name>A0A517RB29_9PLAN</name>
<gene>
    <name evidence="2" type="ORF">Pan241w_11370</name>
</gene>